<proteinExistence type="predicted"/>
<sequence>MGLVEGASYHRSNHPEACQPCFWQGWHRSWSPYILNHLRGGDGNDERYRQTRYLRYSITDIVPFNANPREAFKDVRLTNWAKRAQLRFENADIREMRSNTLGEVVPFKNQLAGSRQLTNNPPPPSPTARRSRSNTRYGITSCPYYRPGITPSRCKGNP</sequence>
<dbReference type="EMBL" id="JAPDHF010000010">
    <property type="protein sequence ID" value="KAJ4011754.1"/>
    <property type="molecule type" value="Genomic_DNA"/>
</dbReference>
<feature type="region of interest" description="Disordered" evidence="1">
    <location>
        <begin position="112"/>
        <end position="142"/>
    </location>
</feature>
<comment type="caution">
    <text evidence="2">The sequence shown here is derived from an EMBL/GenBank/DDBJ whole genome shotgun (WGS) entry which is preliminary data.</text>
</comment>
<evidence type="ECO:0000313" key="2">
    <source>
        <dbReference type="EMBL" id="KAJ4011754.1"/>
    </source>
</evidence>
<name>A0A9W8U958_9HYPO</name>
<protein>
    <submittedName>
        <fullName evidence="2">Uncharacterized protein</fullName>
    </submittedName>
</protein>
<evidence type="ECO:0000313" key="3">
    <source>
        <dbReference type="Proteomes" id="UP001152130"/>
    </source>
</evidence>
<accession>A0A9W8U958</accession>
<keyword evidence="3" id="KW-1185">Reference proteome</keyword>
<dbReference type="Proteomes" id="UP001152130">
    <property type="component" value="Unassembled WGS sequence"/>
</dbReference>
<evidence type="ECO:0000256" key="1">
    <source>
        <dbReference type="SAM" id="MobiDB-lite"/>
    </source>
</evidence>
<dbReference type="AlphaFoldDB" id="A0A9W8U958"/>
<dbReference type="OrthoDB" id="5102256at2759"/>
<gene>
    <name evidence="2" type="ORF">NW766_007054</name>
</gene>
<organism evidence="2 3">
    <name type="scientific">Fusarium irregulare</name>
    <dbReference type="NCBI Taxonomy" id="2494466"/>
    <lineage>
        <taxon>Eukaryota</taxon>
        <taxon>Fungi</taxon>
        <taxon>Dikarya</taxon>
        <taxon>Ascomycota</taxon>
        <taxon>Pezizomycotina</taxon>
        <taxon>Sordariomycetes</taxon>
        <taxon>Hypocreomycetidae</taxon>
        <taxon>Hypocreales</taxon>
        <taxon>Nectriaceae</taxon>
        <taxon>Fusarium</taxon>
        <taxon>Fusarium incarnatum-equiseti species complex</taxon>
    </lineage>
</organism>
<reference evidence="2" key="1">
    <citation type="submission" date="2022-10" db="EMBL/GenBank/DDBJ databases">
        <title>Fusarium specimens isolated from Avocado Roots.</title>
        <authorList>
            <person name="Stajich J."/>
            <person name="Roper C."/>
            <person name="Heimlech-Rivalta G."/>
        </authorList>
    </citation>
    <scope>NUCLEOTIDE SEQUENCE</scope>
    <source>
        <strain evidence="2">CF00143</strain>
    </source>
</reference>